<feature type="region of interest" description="Disordered" evidence="1">
    <location>
        <begin position="18"/>
        <end position="58"/>
    </location>
</feature>
<feature type="transmembrane region" description="Helical" evidence="2">
    <location>
        <begin position="463"/>
        <end position="481"/>
    </location>
</feature>
<feature type="transmembrane region" description="Helical" evidence="2">
    <location>
        <begin position="433"/>
        <end position="451"/>
    </location>
</feature>
<evidence type="ECO:0000256" key="2">
    <source>
        <dbReference type="SAM" id="Phobius"/>
    </source>
</evidence>
<gene>
    <name evidence="3" type="ORF">BQ2448_7187</name>
</gene>
<keyword evidence="2" id="KW-0812">Transmembrane</keyword>
<dbReference type="AlphaFoldDB" id="A0A238FHH7"/>
<dbReference type="Proteomes" id="UP000198372">
    <property type="component" value="Unassembled WGS sequence"/>
</dbReference>
<feature type="compositionally biased region" description="Low complexity" evidence="1">
    <location>
        <begin position="21"/>
        <end position="47"/>
    </location>
</feature>
<feature type="transmembrane region" description="Helical" evidence="2">
    <location>
        <begin position="343"/>
        <end position="370"/>
    </location>
</feature>
<dbReference type="EMBL" id="FMSP01000017">
    <property type="protein sequence ID" value="SCV73262.1"/>
    <property type="molecule type" value="Genomic_DNA"/>
</dbReference>
<keyword evidence="2" id="KW-0472">Membrane</keyword>
<keyword evidence="2" id="KW-1133">Transmembrane helix</keyword>
<feature type="region of interest" description="Disordered" evidence="1">
    <location>
        <begin position="281"/>
        <end position="333"/>
    </location>
</feature>
<keyword evidence="4" id="KW-1185">Reference proteome</keyword>
<protein>
    <submittedName>
        <fullName evidence="3">BQ2448_7187 protein</fullName>
    </submittedName>
</protein>
<dbReference type="STRING" id="269621.A0A238FHH7"/>
<evidence type="ECO:0000313" key="4">
    <source>
        <dbReference type="Proteomes" id="UP000198372"/>
    </source>
</evidence>
<feature type="transmembrane region" description="Helical" evidence="2">
    <location>
        <begin position="215"/>
        <end position="233"/>
    </location>
</feature>
<feature type="compositionally biased region" description="Low complexity" evidence="1">
    <location>
        <begin position="304"/>
        <end position="333"/>
    </location>
</feature>
<feature type="transmembrane region" description="Helical" evidence="2">
    <location>
        <begin position="183"/>
        <end position="203"/>
    </location>
</feature>
<evidence type="ECO:0000313" key="3">
    <source>
        <dbReference type="EMBL" id="SCV73262.1"/>
    </source>
</evidence>
<dbReference type="OrthoDB" id="2603at2759"/>
<feature type="transmembrane region" description="Helical" evidence="2">
    <location>
        <begin position="391"/>
        <end position="413"/>
    </location>
</feature>
<reference evidence="4" key="1">
    <citation type="submission" date="2016-09" db="EMBL/GenBank/DDBJ databases">
        <authorList>
            <person name="Jeantristanb JTB J.-T."/>
            <person name="Ricardo R."/>
        </authorList>
    </citation>
    <scope>NUCLEOTIDE SEQUENCE [LARGE SCALE GENOMIC DNA]</scope>
</reference>
<sequence>MTSLRPLLRRHRSHEFSHAGLLRTSQPPRLRPSPRLLVSNTTTNVNNDSRQEFSLTDAMKSPKLVSSPMTSPSPHPKHLSLTRFPSTWIPLSSTHPLGSSVLRNHLEPTQRVFLDPQKGVKYLWKSRGHRKGCVVEVQEDRETNDGEVEKGIVCKPEKVAQTRWWGCDYWDISWWVAADQNPFLGTLGSIWWCLNGVLFFCYFSRTSPSYTNTEAATAFLGGSTFLVGSYLGWVESLNPARDADFGFEVDELRGMLREPPTNSHHSLGRKRHHFGRHLLHHQREHQPPQLRHRLANPHSPSPSPSQSLSRTSTLISSPASTTSPPSPSDSSPPWRWYGTTPTLAYIANSVQLFGSITFFLSVLCGLPGILPLSGQTGGPDQSSKSEGLWIGLYWGMQILGAPCFMFAGMVFALETQDKWWKLKVGDVGWQVGFWNFWGGAGFFLSPIFGIYRQTSISDPSKFQYWGTAFSTFLGSWFFLIGS</sequence>
<proteinExistence type="predicted"/>
<evidence type="ECO:0000256" key="1">
    <source>
        <dbReference type="SAM" id="MobiDB-lite"/>
    </source>
</evidence>
<accession>A0A238FHH7</accession>
<name>A0A238FHH7_9BASI</name>
<organism evidence="3 4">
    <name type="scientific">Microbotryum intermedium</name>
    <dbReference type="NCBI Taxonomy" id="269621"/>
    <lineage>
        <taxon>Eukaryota</taxon>
        <taxon>Fungi</taxon>
        <taxon>Dikarya</taxon>
        <taxon>Basidiomycota</taxon>
        <taxon>Pucciniomycotina</taxon>
        <taxon>Microbotryomycetes</taxon>
        <taxon>Microbotryales</taxon>
        <taxon>Microbotryaceae</taxon>
        <taxon>Microbotryum</taxon>
    </lineage>
</organism>